<accession>A0A9P6SZJ5</accession>
<feature type="region of interest" description="Disordered" evidence="1">
    <location>
        <begin position="315"/>
        <end position="417"/>
    </location>
</feature>
<feature type="compositionally biased region" description="Basic and acidic residues" evidence="1">
    <location>
        <begin position="368"/>
        <end position="378"/>
    </location>
</feature>
<keyword evidence="3" id="KW-1185">Reference proteome</keyword>
<evidence type="ECO:0000256" key="1">
    <source>
        <dbReference type="SAM" id="MobiDB-lite"/>
    </source>
</evidence>
<proteinExistence type="predicted"/>
<dbReference type="EMBL" id="JAAAID010000774">
    <property type="protein sequence ID" value="KAG0014029.1"/>
    <property type="molecule type" value="Genomic_DNA"/>
</dbReference>
<comment type="caution">
    <text evidence="2">The sequence shown here is derived from an EMBL/GenBank/DDBJ whole genome shotgun (WGS) entry which is preliminary data.</text>
</comment>
<feature type="compositionally biased region" description="Low complexity" evidence="1">
    <location>
        <begin position="51"/>
        <end position="61"/>
    </location>
</feature>
<protein>
    <submittedName>
        <fullName evidence="2">Uncharacterized protein</fullName>
    </submittedName>
</protein>
<evidence type="ECO:0000313" key="3">
    <source>
        <dbReference type="Proteomes" id="UP000703661"/>
    </source>
</evidence>
<gene>
    <name evidence="2" type="ORF">BGZ80_010698</name>
</gene>
<dbReference type="Proteomes" id="UP000703661">
    <property type="component" value="Unassembled WGS sequence"/>
</dbReference>
<name>A0A9P6SZJ5_9FUNG</name>
<organism evidence="2 3">
    <name type="scientific">Entomortierella chlamydospora</name>
    <dbReference type="NCBI Taxonomy" id="101097"/>
    <lineage>
        <taxon>Eukaryota</taxon>
        <taxon>Fungi</taxon>
        <taxon>Fungi incertae sedis</taxon>
        <taxon>Mucoromycota</taxon>
        <taxon>Mortierellomycotina</taxon>
        <taxon>Mortierellomycetes</taxon>
        <taxon>Mortierellales</taxon>
        <taxon>Mortierellaceae</taxon>
        <taxon>Entomortierella</taxon>
    </lineage>
</organism>
<sequence length="417" mass="45813">MSADFVNEVLFPPSPASSQDQSDSQRHLNPGTQSVSAHGGPNSSPSQVTIPPSQHSSSALSSLPETFKERIAHLLTDQRRFHAPAQVLERVHQFFKGPPQLDPAAFEGSTLDAAISVPFPDIMDTDRWGIPVSLTVGANGAQSSTSPQLAPIQSCFMHVPILPSKRLYETDTEVILLDDIRLAGQLNAKLWEEFSNGNVVEAISIVPTSATWFGKTELADWPCVVMSGLKFEQANGADPSGKKYFEVHSYIAVYLGRDPLRQTQFVQMFQDLGISPAQNPESFLAGGNTHLSNGSGIGGQHHRWIAGFRRLFRTQGTSSSGGAKGSGDKLGNTSRYGPGVPWKPSDDEDSMDPQFDDIYSILPPYKKPRLERVGRPSDMRAAWHHNKRRKTEEDEFSKLKDPDLNSKKWGSDDDMSE</sequence>
<feature type="compositionally biased region" description="Basic and acidic residues" evidence="1">
    <location>
        <begin position="390"/>
        <end position="411"/>
    </location>
</feature>
<feature type="compositionally biased region" description="Polar residues" evidence="1">
    <location>
        <begin position="30"/>
        <end position="50"/>
    </location>
</feature>
<feature type="compositionally biased region" description="Acidic residues" evidence="1">
    <location>
        <begin position="346"/>
        <end position="355"/>
    </location>
</feature>
<reference evidence="2" key="1">
    <citation type="journal article" date="2020" name="Fungal Divers.">
        <title>Resolving the Mortierellaceae phylogeny through synthesis of multi-gene phylogenetics and phylogenomics.</title>
        <authorList>
            <person name="Vandepol N."/>
            <person name="Liber J."/>
            <person name="Desiro A."/>
            <person name="Na H."/>
            <person name="Kennedy M."/>
            <person name="Barry K."/>
            <person name="Grigoriev I.V."/>
            <person name="Miller A.N."/>
            <person name="O'Donnell K."/>
            <person name="Stajich J.E."/>
            <person name="Bonito G."/>
        </authorList>
    </citation>
    <scope>NUCLEOTIDE SEQUENCE</scope>
    <source>
        <strain evidence="2">NRRL 2769</strain>
    </source>
</reference>
<dbReference type="AlphaFoldDB" id="A0A9P6SZJ5"/>
<feature type="region of interest" description="Disordered" evidence="1">
    <location>
        <begin position="1"/>
        <end position="61"/>
    </location>
</feature>
<evidence type="ECO:0000313" key="2">
    <source>
        <dbReference type="EMBL" id="KAG0014029.1"/>
    </source>
</evidence>